<dbReference type="InterPro" id="IPR021327">
    <property type="entry name" value="DUF2934"/>
</dbReference>
<evidence type="ECO:0000313" key="2">
    <source>
        <dbReference type="Proteomes" id="UP000648239"/>
    </source>
</evidence>
<dbReference type="Proteomes" id="UP000648239">
    <property type="component" value="Unassembled WGS sequence"/>
</dbReference>
<proteinExistence type="predicted"/>
<dbReference type="EMBL" id="JACXWD010000061">
    <property type="protein sequence ID" value="MBD3869126.1"/>
    <property type="molecule type" value="Genomic_DNA"/>
</dbReference>
<name>A0A8J6XYE1_9BACT</name>
<accession>A0A8J6XYE1</accession>
<dbReference type="AlphaFoldDB" id="A0A8J6XYE1"/>
<sequence>MIAECAYYRAINAGPRSPEADRRHWLDAEVEIDALIRSWSS</sequence>
<reference evidence="1 2" key="1">
    <citation type="submission" date="2020-08" db="EMBL/GenBank/DDBJ databases">
        <title>Acidobacteriota in marine sediments use diverse sulfur dissimilation pathways.</title>
        <authorList>
            <person name="Wasmund K."/>
        </authorList>
    </citation>
    <scope>NUCLEOTIDE SEQUENCE [LARGE SCALE GENOMIC DNA]</scope>
    <source>
        <strain evidence="1">MAG AM4</strain>
    </source>
</reference>
<organism evidence="1 2">
    <name type="scientific">Candidatus Polarisedimenticola svalbardensis</name>
    <dbReference type="NCBI Taxonomy" id="2886004"/>
    <lineage>
        <taxon>Bacteria</taxon>
        <taxon>Pseudomonadati</taxon>
        <taxon>Acidobacteriota</taxon>
        <taxon>Candidatus Polarisedimenticolia</taxon>
        <taxon>Candidatus Polarisedimenticolales</taxon>
        <taxon>Candidatus Polarisedimenticolaceae</taxon>
        <taxon>Candidatus Polarisedimenticola</taxon>
    </lineage>
</organism>
<comment type="caution">
    <text evidence="1">The sequence shown here is derived from an EMBL/GenBank/DDBJ whole genome shotgun (WGS) entry which is preliminary data.</text>
</comment>
<protein>
    <submittedName>
        <fullName evidence="1">DUF2934 domain-containing protein</fullName>
    </submittedName>
</protein>
<evidence type="ECO:0000313" key="1">
    <source>
        <dbReference type="EMBL" id="MBD3869126.1"/>
    </source>
</evidence>
<dbReference type="Pfam" id="PF11154">
    <property type="entry name" value="DUF2934"/>
    <property type="match status" value="1"/>
</dbReference>
<gene>
    <name evidence="1" type="ORF">IFK94_13470</name>
</gene>